<feature type="domain" description="G-protein coupled receptors family 2 profile 1" evidence="13">
    <location>
        <begin position="30"/>
        <end position="89"/>
    </location>
</feature>
<evidence type="ECO:0000256" key="1">
    <source>
        <dbReference type="ARBA" id="ARBA00004651"/>
    </source>
</evidence>
<gene>
    <name evidence="15" type="ORF">NQ315_002624</name>
</gene>
<feature type="domain" description="G-protein coupled receptors family 2 profile 2" evidence="14">
    <location>
        <begin position="398"/>
        <end position="589"/>
    </location>
</feature>
<accession>A0AAV8VUT1</accession>
<dbReference type="Gene3D" id="1.20.1070.10">
    <property type="entry name" value="Rhodopsin 7-helix transmembrane proteins"/>
    <property type="match status" value="1"/>
</dbReference>
<keyword evidence="3 11" id="KW-0812">Transmembrane</keyword>
<evidence type="ECO:0000259" key="12">
    <source>
        <dbReference type="PROSITE" id="PS50221"/>
    </source>
</evidence>
<evidence type="ECO:0000256" key="8">
    <source>
        <dbReference type="ARBA" id="ARBA00023157"/>
    </source>
</evidence>
<dbReference type="Pfam" id="PF16489">
    <property type="entry name" value="GAIN"/>
    <property type="match status" value="1"/>
</dbReference>
<dbReference type="PROSITE" id="PS50227">
    <property type="entry name" value="G_PROTEIN_RECEP_F2_3"/>
    <property type="match status" value="1"/>
</dbReference>
<evidence type="ECO:0000313" key="15">
    <source>
        <dbReference type="EMBL" id="KAJ8917929.1"/>
    </source>
</evidence>
<dbReference type="InterPro" id="IPR001879">
    <property type="entry name" value="GPCR_2_extracellular_dom"/>
</dbReference>
<feature type="transmembrane region" description="Helical" evidence="11">
    <location>
        <begin position="459"/>
        <end position="481"/>
    </location>
</feature>
<keyword evidence="7 11" id="KW-0472">Membrane</keyword>
<keyword evidence="10" id="KW-0807">Transducer</keyword>
<comment type="subcellular location">
    <subcellularLocation>
        <location evidence="1">Cell membrane</location>
        <topology evidence="1">Multi-pass membrane protein</topology>
    </subcellularLocation>
</comment>
<dbReference type="InterPro" id="IPR046338">
    <property type="entry name" value="GAIN_dom_sf"/>
</dbReference>
<protein>
    <recommendedName>
        <fullName evidence="17">Latrophilin Cirl</fullName>
    </recommendedName>
</protein>
<dbReference type="GO" id="GO:0005886">
    <property type="term" value="C:plasma membrane"/>
    <property type="evidence" value="ECO:0007669"/>
    <property type="project" value="UniProtKB-SubCell"/>
</dbReference>
<feature type="transmembrane region" description="Helical" evidence="11">
    <location>
        <begin position="542"/>
        <end position="568"/>
    </location>
</feature>
<dbReference type="SMART" id="SM00303">
    <property type="entry name" value="GPS"/>
    <property type="match status" value="1"/>
</dbReference>
<dbReference type="InterPro" id="IPR057244">
    <property type="entry name" value="GAIN_B"/>
</dbReference>
<evidence type="ECO:0008006" key="17">
    <source>
        <dbReference type="Google" id="ProtNLM"/>
    </source>
</evidence>
<dbReference type="Pfam" id="PF01825">
    <property type="entry name" value="GPS"/>
    <property type="match status" value="1"/>
</dbReference>
<evidence type="ECO:0000256" key="5">
    <source>
        <dbReference type="ARBA" id="ARBA00022989"/>
    </source>
</evidence>
<dbReference type="Gene3D" id="1.25.40.610">
    <property type="match status" value="1"/>
</dbReference>
<dbReference type="Proteomes" id="UP001159042">
    <property type="component" value="Unassembled WGS sequence"/>
</dbReference>
<feature type="domain" description="GAIN-B" evidence="12">
    <location>
        <begin position="213"/>
        <end position="389"/>
    </location>
</feature>
<evidence type="ECO:0000256" key="6">
    <source>
        <dbReference type="ARBA" id="ARBA00023040"/>
    </source>
</evidence>
<keyword evidence="6" id="KW-0297">G-protein coupled receptor</keyword>
<dbReference type="InterPro" id="IPR000832">
    <property type="entry name" value="GPCR_2_secretin-like"/>
</dbReference>
<organism evidence="15 16">
    <name type="scientific">Exocentrus adspersus</name>
    <dbReference type="NCBI Taxonomy" id="1586481"/>
    <lineage>
        <taxon>Eukaryota</taxon>
        <taxon>Metazoa</taxon>
        <taxon>Ecdysozoa</taxon>
        <taxon>Arthropoda</taxon>
        <taxon>Hexapoda</taxon>
        <taxon>Insecta</taxon>
        <taxon>Pterygota</taxon>
        <taxon>Neoptera</taxon>
        <taxon>Endopterygota</taxon>
        <taxon>Coleoptera</taxon>
        <taxon>Polyphaga</taxon>
        <taxon>Cucujiformia</taxon>
        <taxon>Chrysomeloidea</taxon>
        <taxon>Cerambycidae</taxon>
        <taxon>Lamiinae</taxon>
        <taxon>Acanthocinini</taxon>
        <taxon>Exocentrus</taxon>
    </lineage>
</organism>
<dbReference type="InterPro" id="IPR017981">
    <property type="entry name" value="GPCR_2-like_7TM"/>
</dbReference>
<evidence type="ECO:0000256" key="2">
    <source>
        <dbReference type="ARBA" id="ARBA00022475"/>
    </source>
</evidence>
<feature type="transmembrane region" description="Helical" evidence="11">
    <location>
        <begin position="400"/>
        <end position="423"/>
    </location>
</feature>
<dbReference type="PRINTS" id="PR00249">
    <property type="entry name" value="GPCRSECRETIN"/>
</dbReference>
<dbReference type="Gene3D" id="4.10.1240.10">
    <property type="entry name" value="GPCR, family 2, extracellular hormone receptor domain"/>
    <property type="match status" value="1"/>
</dbReference>
<feature type="transmembrane region" description="Helical" evidence="11">
    <location>
        <begin position="502"/>
        <end position="522"/>
    </location>
</feature>
<evidence type="ECO:0000256" key="10">
    <source>
        <dbReference type="ARBA" id="ARBA00023224"/>
    </source>
</evidence>
<dbReference type="PANTHER" id="PTHR12011:SF347">
    <property type="entry name" value="FI21270P1-RELATED"/>
    <property type="match status" value="1"/>
</dbReference>
<dbReference type="InterPro" id="IPR032471">
    <property type="entry name" value="AGRL2-4_GAIN_subdom_A"/>
</dbReference>
<evidence type="ECO:0000259" key="14">
    <source>
        <dbReference type="PROSITE" id="PS50261"/>
    </source>
</evidence>
<dbReference type="EMBL" id="JANEYG010000029">
    <property type="protein sequence ID" value="KAJ8917929.1"/>
    <property type="molecule type" value="Genomic_DNA"/>
</dbReference>
<dbReference type="Gene3D" id="2.60.220.50">
    <property type="match status" value="1"/>
</dbReference>
<evidence type="ECO:0000256" key="4">
    <source>
        <dbReference type="ARBA" id="ARBA00022729"/>
    </source>
</evidence>
<dbReference type="PROSITE" id="PS50261">
    <property type="entry name" value="G_PROTEIN_RECEP_F2_4"/>
    <property type="match status" value="1"/>
</dbReference>
<dbReference type="InterPro" id="IPR036445">
    <property type="entry name" value="GPCR_2_extracell_dom_sf"/>
</dbReference>
<evidence type="ECO:0000256" key="7">
    <source>
        <dbReference type="ARBA" id="ARBA00023136"/>
    </source>
</evidence>
<dbReference type="PANTHER" id="PTHR12011">
    <property type="entry name" value="ADHESION G-PROTEIN COUPLED RECEPTOR"/>
    <property type="match status" value="1"/>
</dbReference>
<evidence type="ECO:0000256" key="9">
    <source>
        <dbReference type="ARBA" id="ARBA00023170"/>
    </source>
</evidence>
<proteinExistence type="predicted"/>
<evidence type="ECO:0000259" key="13">
    <source>
        <dbReference type="PROSITE" id="PS50227"/>
    </source>
</evidence>
<keyword evidence="8" id="KW-1015">Disulfide bond</keyword>
<dbReference type="GO" id="GO:0004930">
    <property type="term" value="F:G protein-coupled receptor activity"/>
    <property type="evidence" value="ECO:0007669"/>
    <property type="project" value="UniProtKB-KW"/>
</dbReference>
<reference evidence="15 16" key="1">
    <citation type="journal article" date="2023" name="Insect Mol. Biol.">
        <title>Genome sequencing provides insights into the evolution of gene families encoding plant cell wall-degrading enzymes in longhorned beetles.</title>
        <authorList>
            <person name="Shin N.R."/>
            <person name="Okamura Y."/>
            <person name="Kirsch R."/>
            <person name="Pauchet Y."/>
        </authorList>
    </citation>
    <scope>NUCLEOTIDE SEQUENCE [LARGE SCALE GENOMIC DNA]</scope>
    <source>
        <strain evidence="15">EAD_L_NR</strain>
    </source>
</reference>
<dbReference type="GO" id="GO:0007166">
    <property type="term" value="P:cell surface receptor signaling pathway"/>
    <property type="evidence" value="ECO:0007669"/>
    <property type="project" value="InterPro"/>
</dbReference>
<keyword evidence="5 11" id="KW-1133">Transmembrane helix</keyword>
<name>A0AAV8VUT1_9CUCU</name>
<evidence type="ECO:0000256" key="11">
    <source>
        <dbReference type="SAM" id="Phobius"/>
    </source>
</evidence>
<dbReference type="InterPro" id="IPR000203">
    <property type="entry name" value="GPS"/>
</dbReference>
<keyword evidence="16" id="KW-1185">Reference proteome</keyword>
<feature type="transmembrane region" description="Helical" evidence="11">
    <location>
        <begin position="435"/>
        <end position="453"/>
    </location>
</feature>
<dbReference type="Pfam" id="PF00002">
    <property type="entry name" value="7tm_2"/>
    <property type="match status" value="1"/>
</dbReference>
<sequence>MADIMMQPYTYEPNILPSGGKNSDSIPYHCSPTTVRSIYWNWTKVNSTAIQPCPGGTTGFAKWHCQTSNLRQAHWYPSNPDLSECRSVWLTSLEQRIIAGRDPLVSITNDLAQVTSSKTLYGGDMMITTKIIQKMTEKMSKDIQTVPDTRQREAIVTEMLMDVAKTGSNLLDSSQHPSWRDLSYKEQMSVATSLLIGLEENAFLLADTVRSKKTVNREFKNILLSVRVLDTKSLSTEKFPSSDMKSEWRASNDSIELPKGALLENSDGNLVRLVFVAFDRLEEILQWQPDAVESGIFNNVTKILNSKVISASLGKGRHIQLKEPVKLTLKHLTVENVSNPTCVFWDYTTNSWSEEGCHIETSSSNLTHTVCYCDHLTNFAILMDVHAIYLPIPHEIALRIITYVGCIISITCLILAITTFRVFHGLQSDRTTIHCNLCICLLVSEIIFLLGIGQTENHILCGVIAGFLQYFFLCAFIWMFFEGFQLYVMLIEVFEAEKSRIRWYYCFAYGLPFIIVFISAIIYPEGYGTNRYCWLQAENYFIYSFVGPVIVVIVLNIIFLAMAIMMMCRHASNSVAMKNKEHSRLASTR</sequence>
<evidence type="ECO:0000256" key="3">
    <source>
        <dbReference type="ARBA" id="ARBA00022692"/>
    </source>
</evidence>
<evidence type="ECO:0000313" key="16">
    <source>
        <dbReference type="Proteomes" id="UP001159042"/>
    </source>
</evidence>
<keyword evidence="9" id="KW-0675">Receptor</keyword>
<dbReference type="FunFam" id="1.25.40.610:FF:000006">
    <property type="entry name" value="latrophilin Cirl isoform X2"/>
    <property type="match status" value="1"/>
</dbReference>
<dbReference type="PROSITE" id="PS50221">
    <property type="entry name" value="GAIN_B"/>
    <property type="match status" value="1"/>
</dbReference>
<dbReference type="AlphaFoldDB" id="A0AAV8VUT1"/>
<comment type="caution">
    <text evidence="15">The sequence shown here is derived from an EMBL/GenBank/DDBJ whole genome shotgun (WGS) entry which is preliminary data.</text>
</comment>
<keyword evidence="2" id="KW-1003">Cell membrane</keyword>
<keyword evidence="4" id="KW-0732">Signal</keyword>